<keyword evidence="1" id="KW-0378">Hydrolase</keyword>
<dbReference type="PRINTS" id="PR00413">
    <property type="entry name" value="HADHALOGNASE"/>
</dbReference>
<dbReference type="NCBIfam" id="TIGR01549">
    <property type="entry name" value="HAD-SF-IA-v1"/>
    <property type="match status" value="1"/>
</dbReference>
<name>A0ABT1J5M1_9ACTN</name>
<dbReference type="InterPro" id="IPR006439">
    <property type="entry name" value="HAD-SF_hydro_IA"/>
</dbReference>
<comment type="caution">
    <text evidence="1">The sequence shown here is derived from an EMBL/GenBank/DDBJ whole genome shotgun (WGS) entry which is preliminary data.</text>
</comment>
<keyword evidence="2" id="KW-1185">Reference proteome</keyword>
<dbReference type="Gene3D" id="3.40.50.1000">
    <property type="entry name" value="HAD superfamily/HAD-like"/>
    <property type="match status" value="1"/>
</dbReference>
<dbReference type="Proteomes" id="UP001206483">
    <property type="component" value="Unassembled WGS sequence"/>
</dbReference>
<proteinExistence type="predicted"/>
<gene>
    <name evidence="1" type="ORF">FHR36_005924</name>
</gene>
<sequence length="202" mass="21364">MGGETFEAVLCDLDGVLRLWDPDGMTGLDRQYGLPEGSLAAAAFRAERLLPAVTGAVTDEQWRSAVAGDLAEPCGSAGRAAELVAAWGRQANEVDHEVLALLTAVRRRMPVVLVSNATTRLERDLAALGLDTAVDAVVNTARIGVAKPDERVYRIAAERAGVPPQRCLFVDDTPANVVAARAVGMTGHHYRDPAGLRALLTG</sequence>
<evidence type="ECO:0000313" key="2">
    <source>
        <dbReference type="Proteomes" id="UP001206483"/>
    </source>
</evidence>
<dbReference type="PANTHER" id="PTHR43611:SF3">
    <property type="entry name" value="FLAVIN MONONUCLEOTIDE HYDROLASE 1, CHLOROPLATIC"/>
    <property type="match status" value="1"/>
</dbReference>
<dbReference type="EMBL" id="JAMZDX010000006">
    <property type="protein sequence ID" value="MCP2312743.1"/>
    <property type="molecule type" value="Genomic_DNA"/>
</dbReference>
<protein>
    <submittedName>
        <fullName evidence="1">Hydrolase of the HAD superfamily</fullName>
    </submittedName>
</protein>
<dbReference type="GO" id="GO:0016787">
    <property type="term" value="F:hydrolase activity"/>
    <property type="evidence" value="ECO:0007669"/>
    <property type="project" value="UniProtKB-KW"/>
</dbReference>
<dbReference type="InterPro" id="IPR023198">
    <property type="entry name" value="PGP-like_dom2"/>
</dbReference>
<dbReference type="SUPFAM" id="SSF56784">
    <property type="entry name" value="HAD-like"/>
    <property type="match status" value="1"/>
</dbReference>
<dbReference type="NCBIfam" id="TIGR01509">
    <property type="entry name" value="HAD-SF-IA-v3"/>
    <property type="match status" value="1"/>
</dbReference>
<dbReference type="PANTHER" id="PTHR43611">
    <property type="entry name" value="ALPHA-D-GLUCOSE 1-PHOSPHATE PHOSPHATASE"/>
    <property type="match status" value="1"/>
</dbReference>
<evidence type="ECO:0000313" key="1">
    <source>
        <dbReference type="EMBL" id="MCP2312743.1"/>
    </source>
</evidence>
<dbReference type="Pfam" id="PF00702">
    <property type="entry name" value="Hydrolase"/>
    <property type="match status" value="1"/>
</dbReference>
<dbReference type="InterPro" id="IPR036412">
    <property type="entry name" value="HAD-like_sf"/>
</dbReference>
<dbReference type="Gene3D" id="1.10.150.240">
    <property type="entry name" value="Putative phosphatase, domain 2"/>
    <property type="match status" value="1"/>
</dbReference>
<reference evidence="1 2" key="1">
    <citation type="submission" date="2022-06" db="EMBL/GenBank/DDBJ databases">
        <title>Sequencing the genomes of 1000 actinobacteria strains.</title>
        <authorList>
            <person name="Klenk H.-P."/>
        </authorList>
    </citation>
    <scope>NUCLEOTIDE SEQUENCE [LARGE SCALE GENOMIC DNA]</scope>
    <source>
        <strain evidence="1 2">DSM 41656</strain>
    </source>
</reference>
<dbReference type="InterPro" id="IPR023214">
    <property type="entry name" value="HAD_sf"/>
</dbReference>
<dbReference type="RefSeq" id="WP_253802099.1">
    <property type="nucleotide sequence ID" value="NZ_BAAAUB010000105.1"/>
</dbReference>
<accession>A0ABT1J5M1</accession>
<organism evidence="1 2">
    <name type="scientific">Kitasatospora paracochleata</name>
    <dbReference type="NCBI Taxonomy" id="58354"/>
    <lineage>
        <taxon>Bacteria</taxon>
        <taxon>Bacillati</taxon>
        <taxon>Actinomycetota</taxon>
        <taxon>Actinomycetes</taxon>
        <taxon>Kitasatosporales</taxon>
        <taxon>Streptomycetaceae</taxon>
        <taxon>Kitasatospora</taxon>
    </lineage>
</organism>